<dbReference type="InterPro" id="IPR005490">
    <property type="entry name" value="LD_TPept_cat_dom"/>
</dbReference>
<dbReference type="EMBL" id="FNBE01000001">
    <property type="protein sequence ID" value="SDE55195.1"/>
    <property type="molecule type" value="Genomic_DNA"/>
</dbReference>
<dbReference type="Gene3D" id="2.40.440.10">
    <property type="entry name" value="L,D-transpeptidase catalytic domain-like"/>
    <property type="match status" value="1"/>
</dbReference>
<dbReference type="AlphaFoldDB" id="A0A1G7DW13"/>
<dbReference type="GO" id="GO:0071972">
    <property type="term" value="F:peptidoglycan L,D-transpeptidase activity"/>
    <property type="evidence" value="ECO:0007669"/>
    <property type="project" value="TreeGrafter"/>
</dbReference>
<feature type="active site" description="Proton donor/acceptor" evidence="6">
    <location>
        <position position="250"/>
    </location>
</feature>
<evidence type="ECO:0000256" key="1">
    <source>
        <dbReference type="ARBA" id="ARBA00004752"/>
    </source>
</evidence>
<evidence type="ECO:0000256" key="4">
    <source>
        <dbReference type="ARBA" id="ARBA00022984"/>
    </source>
</evidence>
<evidence type="ECO:0000256" key="3">
    <source>
        <dbReference type="ARBA" id="ARBA00022960"/>
    </source>
</evidence>
<keyword evidence="3 6" id="KW-0133">Cell shape</keyword>
<reference evidence="10 11" key="1">
    <citation type="submission" date="2016-10" db="EMBL/GenBank/DDBJ databases">
        <authorList>
            <person name="de Groot N.N."/>
        </authorList>
    </citation>
    <scope>NUCLEOTIDE SEQUENCE [LARGE SCALE GENOMIC DNA]</scope>
    <source>
        <strain evidence="10 11">CGMCC 4.3143</strain>
    </source>
</reference>
<comment type="pathway">
    <text evidence="1 6">Cell wall biogenesis; peptidoglycan biosynthesis.</text>
</comment>
<dbReference type="InterPro" id="IPR050979">
    <property type="entry name" value="LD-transpeptidase"/>
</dbReference>
<evidence type="ECO:0000256" key="8">
    <source>
        <dbReference type="SAM" id="Phobius"/>
    </source>
</evidence>
<dbReference type="CDD" id="cd16913">
    <property type="entry name" value="YkuD_like"/>
    <property type="match status" value="1"/>
</dbReference>
<dbReference type="SUPFAM" id="SSF141523">
    <property type="entry name" value="L,D-transpeptidase catalytic domain-like"/>
    <property type="match status" value="1"/>
</dbReference>
<dbReference type="PROSITE" id="PS52029">
    <property type="entry name" value="LD_TPASE"/>
    <property type="match status" value="1"/>
</dbReference>
<dbReference type="UniPathway" id="UPA00219"/>
<keyword evidence="8" id="KW-0472">Membrane</keyword>
<dbReference type="Proteomes" id="UP000198967">
    <property type="component" value="Unassembled WGS sequence"/>
</dbReference>
<proteinExistence type="predicted"/>
<evidence type="ECO:0000256" key="2">
    <source>
        <dbReference type="ARBA" id="ARBA00022679"/>
    </source>
</evidence>
<keyword evidence="11" id="KW-1185">Reference proteome</keyword>
<evidence type="ECO:0000259" key="9">
    <source>
        <dbReference type="PROSITE" id="PS52029"/>
    </source>
</evidence>
<gene>
    <name evidence="10" type="ORF">SAMN05216377_101150</name>
</gene>
<keyword evidence="2" id="KW-0808">Transferase</keyword>
<dbReference type="PANTHER" id="PTHR30582">
    <property type="entry name" value="L,D-TRANSPEPTIDASE"/>
    <property type="match status" value="1"/>
</dbReference>
<sequence length="291" mass="30156">MANHTLPPRTRRAARRPSRTGLVGWAVIGVVAVLALVLGVGMLVGGAPSPAADGGAAPVAAAEPGAAAPVAVDPATLPESTTYTTLPGAAPDPAPDRATDGRVAHPVRETVVHDAPDGTPIARMPVTQIGDTWLPVVEQQGDWVRVLLPSRPESSTGWLSTADLDIKTTPYRIEVHLGSRTLALFRDGVQQAQWTVGIGKESAPTPTGRTFLLGAFTDAKQRFSPVILPLGTHSPTHDTFGGGPGTVAIHTWPTADVFGQASSDGCIRVPADALRQLSTVPLGTLVMIDNS</sequence>
<dbReference type="InterPro" id="IPR038063">
    <property type="entry name" value="Transpep_catalytic_dom"/>
</dbReference>
<feature type="active site" description="Nucleophile" evidence="6">
    <location>
        <position position="266"/>
    </location>
</feature>
<evidence type="ECO:0000256" key="7">
    <source>
        <dbReference type="SAM" id="MobiDB-lite"/>
    </source>
</evidence>
<keyword evidence="5 6" id="KW-0961">Cell wall biogenesis/degradation</keyword>
<dbReference type="GO" id="GO:0005576">
    <property type="term" value="C:extracellular region"/>
    <property type="evidence" value="ECO:0007669"/>
    <property type="project" value="TreeGrafter"/>
</dbReference>
<keyword evidence="8" id="KW-0812">Transmembrane</keyword>
<evidence type="ECO:0000313" key="11">
    <source>
        <dbReference type="Proteomes" id="UP000198967"/>
    </source>
</evidence>
<evidence type="ECO:0000256" key="5">
    <source>
        <dbReference type="ARBA" id="ARBA00023316"/>
    </source>
</evidence>
<evidence type="ECO:0000256" key="6">
    <source>
        <dbReference type="PROSITE-ProRule" id="PRU01373"/>
    </source>
</evidence>
<dbReference type="GO" id="GO:0071555">
    <property type="term" value="P:cell wall organization"/>
    <property type="evidence" value="ECO:0007669"/>
    <property type="project" value="UniProtKB-UniRule"/>
</dbReference>
<evidence type="ECO:0000313" key="10">
    <source>
        <dbReference type="EMBL" id="SDE55195.1"/>
    </source>
</evidence>
<protein>
    <submittedName>
        <fullName evidence="10">L,D-transpeptidase catalytic domain</fullName>
    </submittedName>
</protein>
<feature type="domain" description="L,D-TPase catalytic" evidence="9">
    <location>
        <begin position="171"/>
        <end position="289"/>
    </location>
</feature>
<accession>A0A1G7DW13</accession>
<dbReference type="OrthoDB" id="5243103at2"/>
<dbReference type="GO" id="GO:0016740">
    <property type="term" value="F:transferase activity"/>
    <property type="evidence" value="ECO:0007669"/>
    <property type="project" value="UniProtKB-KW"/>
</dbReference>
<dbReference type="STRING" id="366584.SAMN05216377_101150"/>
<name>A0A1G7DW13_PSEOR</name>
<dbReference type="GO" id="GO:0008360">
    <property type="term" value="P:regulation of cell shape"/>
    <property type="evidence" value="ECO:0007669"/>
    <property type="project" value="UniProtKB-UniRule"/>
</dbReference>
<feature type="transmembrane region" description="Helical" evidence="8">
    <location>
        <begin position="21"/>
        <end position="44"/>
    </location>
</feature>
<organism evidence="10 11">
    <name type="scientific">Pseudonocardia oroxyli</name>
    <dbReference type="NCBI Taxonomy" id="366584"/>
    <lineage>
        <taxon>Bacteria</taxon>
        <taxon>Bacillati</taxon>
        <taxon>Actinomycetota</taxon>
        <taxon>Actinomycetes</taxon>
        <taxon>Pseudonocardiales</taxon>
        <taxon>Pseudonocardiaceae</taxon>
        <taxon>Pseudonocardia</taxon>
    </lineage>
</organism>
<dbReference type="Pfam" id="PF03734">
    <property type="entry name" value="YkuD"/>
    <property type="match status" value="1"/>
</dbReference>
<keyword evidence="8" id="KW-1133">Transmembrane helix</keyword>
<keyword evidence="4 6" id="KW-0573">Peptidoglycan synthesis</keyword>
<dbReference type="GO" id="GO:0018104">
    <property type="term" value="P:peptidoglycan-protein cross-linking"/>
    <property type="evidence" value="ECO:0007669"/>
    <property type="project" value="TreeGrafter"/>
</dbReference>
<dbReference type="RefSeq" id="WP_143029904.1">
    <property type="nucleotide sequence ID" value="NZ_FNBE01000001.1"/>
</dbReference>
<feature type="region of interest" description="Disordered" evidence="7">
    <location>
        <begin position="78"/>
        <end position="100"/>
    </location>
</feature>